<feature type="compositionally biased region" description="Polar residues" evidence="1">
    <location>
        <begin position="215"/>
        <end position="225"/>
    </location>
</feature>
<evidence type="ECO:0000313" key="4">
    <source>
        <dbReference type="Proteomes" id="UP001501758"/>
    </source>
</evidence>
<keyword evidence="2" id="KW-1133">Transmembrane helix</keyword>
<dbReference type="EMBL" id="BAAAGE010000001">
    <property type="protein sequence ID" value="GAA0717893.1"/>
    <property type="molecule type" value="Genomic_DNA"/>
</dbReference>
<organism evidence="3 4">
    <name type="scientific">Aquimarina litoralis</name>
    <dbReference type="NCBI Taxonomy" id="584605"/>
    <lineage>
        <taxon>Bacteria</taxon>
        <taxon>Pseudomonadati</taxon>
        <taxon>Bacteroidota</taxon>
        <taxon>Flavobacteriia</taxon>
        <taxon>Flavobacteriales</taxon>
        <taxon>Flavobacteriaceae</taxon>
        <taxon>Aquimarina</taxon>
    </lineage>
</organism>
<keyword evidence="2" id="KW-0812">Transmembrane</keyword>
<feature type="transmembrane region" description="Helical" evidence="2">
    <location>
        <begin position="101"/>
        <end position="121"/>
    </location>
</feature>
<keyword evidence="4" id="KW-1185">Reference proteome</keyword>
<sequence>MYSYFYVLVYDKDFFDEEEDKKAVKQEVINANNNPVDSSTVAVQPMPSKPIEIDTIIRDTTKTAISKTRVNLAVATDAKKNKLTPEEQEEEIAKDVEHVNFLDMLVVMFLAGMLGGVLANLRGIFEFYREEQYFPDNLFIPYLIRPLTAAISGLLIFFISHLIISSTANPTYDNEYISFRGMVSFMSLAIISGFASQEFTERLKAAAGTLFGITPTETSGKSGTPVSPEVPDTASDPSNLNDNDDVSTDIPSNEDTSETSPVNIPTTPPATQMQQKISKSRYMNRD</sequence>
<name>A0ABP3TWA3_9FLAO</name>
<gene>
    <name evidence="3" type="ORF">GCM10009430_15350</name>
</gene>
<proteinExistence type="predicted"/>
<evidence type="ECO:0000256" key="1">
    <source>
        <dbReference type="SAM" id="MobiDB-lite"/>
    </source>
</evidence>
<feature type="compositionally biased region" description="Polar residues" evidence="1">
    <location>
        <begin position="249"/>
        <end position="277"/>
    </location>
</feature>
<dbReference type="Proteomes" id="UP001501758">
    <property type="component" value="Unassembled WGS sequence"/>
</dbReference>
<keyword evidence="2" id="KW-0472">Membrane</keyword>
<evidence type="ECO:0000313" key="3">
    <source>
        <dbReference type="EMBL" id="GAA0717893.1"/>
    </source>
</evidence>
<protein>
    <submittedName>
        <fullName evidence="3">Uncharacterized protein</fullName>
    </submittedName>
</protein>
<accession>A0ABP3TWA3</accession>
<comment type="caution">
    <text evidence="3">The sequence shown here is derived from an EMBL/GenBank/DDBJ whole genome shotgun (WGS) entry which is preliminary data.</text>
</comment>
<reference evidence="4" key="1">
    <citation type="journal article" date="2019" name="Int. J. Syst. Evol. Microbiol.">
        <title>The Global Catalogue of Microorganisms (GCM) 10K type strain sequencing project: providing services to taxonomists for standard genome sequencing and annotation.</title>
        <authorList>
            <consortium name="The Broad Institute Genomics Platform"/>
            <consortium name="The Broad Institute Genome Sequencing Center for Infectious Disease"/>
            <person name="Wu L."/>
            <person name="Ma J."/>
        </authorList>
    </citation>
    <scope>NUCLEOTIDE SEQUENCE [LARGE SCALE GENOMIC DNA]</scope>
    <source>
        <strain evidence="4">JCM 15974</strain>
    </source>
</reference>
<feature type="transmembrane region" description="Helical" evidence="2">
    <location>
        <begin position="176"/>
        <end position="195"/>
    </location>
</feature>
<feature type="transmembrane region" description="Helical" evidence="2">
    <location>
        <begin position="142"/>
        <end position="164"/>
    </location>
</feature>
<feature type="region of interest" description="Disordered" evidence="1">
    <location>
        <begin position="214"/>
        <end position="286"/>
    </location>
</feature>
<evidence type="ECO:0000256" key="2">
    <source>
        <dbReference type="SAM" id="Phobius"/>
    </source>
</evidence>